<evidence type="ECO:0000313" key="2">
    <source>
        <dbReference type="EMBL" id="PHJ19162.1"/>
    </source>
</evidence>
<feature type="region of interest" description="Disordered" evidence="1">
    <location>
        <begin position="1"/>
        <end position="164"/>
    </location>
</feature>
<dbReference type="RefSeq" id="XP_067920864.1">
    <property type="nucleotide sequence ID" value="XM_068067160.1"/>
</dbReference>
<organism evidence="2 3">
    <name type="scientific">Cystoisospora suis</name>
    <dbReference type="NCBI Taxonomy" id="483139"/>
    <lineage>
        <taxon>Eukaryota</taxon>
        <taxon>Sar</taxon>
        <taxon>Alveolata</taxon>
        <taxon>Apicomplexa</taxon>
        <taxon>Conoidasida</taxon>
        <taxon>Coccidia</taxon>
        <taxon>Eucoccidiorida</taxon>
        <taxon>Eimeriorina</taxon>
        <taxon>Sarcocystidae</taxon>
        <taxon>Cystoisospora</taxon>
    </lineage>
</organism>
<comment type="caution">
    <text evidence="2">The sequence shown here is derived from an EMBL/GenBank/DDBJ whole genome shotgun (WGS) entry which is preliminary data.</text>
</comment>
<feature type="compositionally biased region" description="Polar residues" evidence="1">
    <location>
        <begin position="1"/>
        <end position="29"/>
    </location>
</feature>
<name>A0A2C6KS28_9APIC</name>
<gene>
    <name evidence="2" type="ORF">CSUI_007010</name>
</gene>
<accession>A0A2C6KS28</accession>
<dbReference type="AlphaFoldDB" id="A0A2C6KS28"/>
<dbReference type="VEuPathDB" id="ToxoDB:CSUI_007010"/>
<feature type="compositionally biased region" description="Basic and acidic residues" evidence="1">
    <location>
        <begin position="51"/>
        <end position="86"/>
    </location>
</feature>
<reference evidence="2 3" key="1">
    <citation type="journal article" date="2017" name="Int. J. Parasitol.">
        <title>The genome of the protozoan parasite Cystoisospora suis and a reverse vaccinology approach to identify vaccine candidates.</title>
        <authorList>
            <person name="Palmieri N."/>
            <person name="Shrestha A."/>
            <person name="Ruttkowski B."/>
            <person name="Beck T."/>
            <person name="Vogl C."/>
            <person name="Tomley F."/>
            <person name="Blake D.P."/>
            <person name="Joachim A."/>
        </authorList>
    </citation>
    <scope>NUCLEOTIDE SEQUENCE [LARGE SCALE GENOMIC DNA]</scope>
    <source>
        <strain evidence="2 3">Wien I</strain>
    </source>
</reference>
<dbReference type="Proteomes" id="UP000221165">
    <property type="component" value="Unassembled WGS sequence"/>
</dbReference>
<protein>
    <submittedName>
        <fullName evidence="2">Uncharacterized protein</fullName>
    </submittedName>
</protein>
<dbReference type="EMBL" id="MIGC01003606">
    <property type="protein sequence ID" value="PHJ19162.1"/>
    <property type="molecule type" value="Genomic_DNA"/>
</dbReference>
<keyword evidence="3" id="KW-1185">Reference proteome</keyword>
<evidence type="ECO:0000313" key="3">
    <source>
        <dbReference type="Proteomes" id="UP000221165"/>
    </source>
</evidence>
<sequence>MKASTSGVHTPQNPPQEQSGTVLPLSSSSEQHDGGLHTSETAQAETVHPSINDRSKDTEGYSKRDNFAAKPSGESREVHHSLEKEQNPSTPPGNDKSPLLPTGSGRRELEEHVSRNLDSSPRRSLSRESKDETQEENSPLPASNLFSSRSDSQNVLHGTSNKPE</sequence>
<dbReference type="GeneID" id="94430371"/>
<feature type="compositionally biased region" description="Basic and acidic residues" evidence="1">
    <location>
        <begin position="105"/>
        <end position="115"/>
    </location>
</feature>
<proteinExistence type="predicted"/>
<feature type="compositionally biased region" description="Polar residues" evidence="1">
    <location>
        <begin position="136"/>
        <end position="164"/>
    </location>
</feature>
<evidence type="ECO:0000256" key="1">
    <source>
        <dbReference type="SAM" id="MobiDB-lite"/>
    </source>
</evidence>